<evidence type="ECO:0000313" key="2">
    <source>
        <dbReference type="Proteomes" id="UP001645039"/>
    </source>
</evidence>
<evidence type="ECO:0000313" key="1">
    <source>
        <dbReference type="EMBL" id="MBE0400079.1"/>
    </source>
</evidence>
<gene>
    <name evidence="1" type="ORF">EI168_08135</name>
</gene>
<protein>
    <submittedName>
        <fullName evidence="1">PAAR domain-containing protein</fullName>
    </submittedName>
</protein>
<accession>A0ABR9F0V5</accession>
<comment type="caution">
    <text evidence="1">The sequence shown here is derived from an EMBL/GenBank/DDBJ whole genome shotgun (WGS) entry which is preliminary data.</text>
</comment>
<dbReference type="InterPro" id="IPR008727">
    <property type="entry name" value="PAAR_motif"/>
</dbReference>
<dbReference type="RefSeq" id="WP_096276428.1">
    <property type="nucleotide sequence ID" value="NZ_CBCSBM010000007.1"/>
</dbReference>
<dbReference type="CDD" id="cd14743">
    <property type="entry name" value="PAAR_CT_1"/>
    <property type="match status" value="1"/>
</dbReference>
<organism evidence="1 2">
    <name type="scientific">Halomonas casei</name>
    <dbReference type="NCBI Taxonomy" id="2742613"/>
    <lineage>
        <taxon>Bacteria</taxon>
        <taxon>Pseudomonadati</taxon>
        <taxon>Pseudomonadota</taxon>
        <taxon>Gammaproteobacteria</taxon>
        <taxon>Oceanospirillales</taxon>
        <taxon>Halomonadaceae</taxon>
        <taxon>Halomonas</taxon>
    </lineage>
</organism>
<sequence length="162" mass="16877">MDLAKIGDEVACSCKGGPHRIVTGAPTAKVDGIPIARVGDNSSCGASITVGVAWYVIEGSPAAIYGSTTSCGGRILTSSSTEVDSPTASAANLPSELPKFFNEHFRLINAAGEPVAGMEYLIVRENGEQLSGISNAQGLTRLVSDHDKPEKLKVYIKEGRSV</sequence>
<name>A0ABR9F0V5_9GAMM</name>
<dbReference type="Pfam" id="PF05488">
    <property type="entry name" value="PAAR_motif"/>
    <property type="match status" value="1"/>
</dbReference>
<keyword evidence="2" id="KW-1185">Reference proteome</keyword>
<dbReference type="EMBL" id="RRZD01000006">
    <property type="protein sequence ID" value="MBE0400079.1"/>
    <property type="molecule type" value="Genomic_DNA"/>
</dbReference>
<proteinExistence type="predicted"/>
<dbReference type="Proteomes" id="UP001645039">
    <property type="component" value="Unassembled WGS sequence"/>
</dbReference>
<dbReference type="Gene3D" id="2.60.200.60">
    <property type="match status" value="1"/>
</dbReference>
<reference evidence="1 2" key="1">
    <citation type="submission" date="2020-07" db="EMBL/GenBank/DDBJ databases">
        <title>Halophilic bacteria isolated from french cheeses.</title>
        <authorList>
            <person name="Kothe C.I."/>
            <person name="Farah-Kraiem B."/>
            <person name="Renault P."/>
            <person name="Dridi B."/>
        </authorList>
    </citation>
    <scope>NUCLEOTIDE SEQUENCE [LARGE SCALE GENOMIC DNA]</scope>
    <source>
        <strain evidence="1 2">FME1</strain>
    </source>
</reference>